<dbReference type="SUPFAM" id="SSF50249">
    <property type="entry name" value="Nucleic acid-binding proteins"/>
    <property type="match status" value="1"/>
</dbReference>
<keyword evidence="5 9" id="KW-0067">ATP-binding</keyword>
<dbReference type="NCBIfam" id="NF001756">
    <property type="entry name" value="PRK00484.1"/>
    <property type="match status" value="1"/>
</dbReference>
<comment type="subunit">
    <text evidence="9">Homodimer.</text>
</comment>
<dbReference type="InterPro" id="IPR044136">
    <property type="entry name" value="Lys-tRNA-ligase_II_N"/>
</dbReference>
<evidence type="ECO:0000256" key="10">
    <source>
        <dbReference type="RuleBase" id="RU000336"/>
    </source>
</evidence>
<feature type="binding site" evidence="9">
    <location>
        <position position="404"/>
    </location>
    <ligand>
        <name>Mg(2+)</name>
        <dbReference type="ChEBI" id="CHEBI:18420"/>
        <label>1</label>
    </ligand>
</feature>
<dbReference type="GO" id="GO:0004824">
    <property type="term" value="F:lysine-tRNA ligase activity"/>
    <property type="evidence" value="ECO:0007669"/>
    <property type="project" value="UniProtKB-UniRule"/>
</dbReference>
<keyword evidence="2 9" id="KW-0436">Ligase</keyword>
<dbReference type="PANTHER" id="PTHR42918">
    <property type="entry name" value="LYSYL-TRNA SYNTHETASE"/>
    <property type="match status" value="1"/>
</dbReference>
<dbReference type="PANTHER" id="PTHR42918:SF15">
    <property type="entry name" value="LYSINE--TRNA LIGASE, CHLOROPLASTIC_MITOCHONDRIAL"/>
    <property type="match status" value="1"/>
</dbReference>
<dbReference type="EMBL" id="DSTU01000004">
    <property type="protein sequence ID" value="HFJ53739.1"/>
    <property type="molecule type" value="Genomic_DNA"/>
</dbReference>
<dbReference type="HAMAP" id="MF_00252">
    <property type="entry name" value="Lys_tRNA_synth_class2"/>
    <property type="match status" value="1"/>
</dbReference>
<dbReference type="InterPro" id="IPR045864">
    <property type="entry name" value="aa-tRNA-synth_II/BPL/LPL"/>
</dbReference>
<dbReference type="PROSITE" id="PS50862">
    <property type="entry name" value="AA_TRNA_LIGASE_II"/>
    <property type="match status" value="1"/>
</dbReference>
<gene>
    <name evidence="9 12" type="primary">lysS</name>
    <name evidence="12" type="ORF">ENP94_07860</name>
    <name evidence="13" type="ORF">ENS16_03505</name>
</gene>
<dbReference type="InterPro" id="IPR018149">
    <property type="entry name" value="Lys-tRNA-synth_II_C"/>
</dbReference>
<evidence type="ECO:0000256" key="3">
    <source>
        <dbReference type="ARBA" id="ARBA00022723"/>
    </source>
</evidence>
<evidence type="ECO:0000256" key="8">
    <source>
        <dbReference type="ARBA" id="ARBA00048573"/>
    </source>
</evidence>
<keyword evidence="6 9" id="KW-0648">Protein biosynthesis</keyword>
<comment type="similarity">
    <text evidence="1 9">Belongs to the class-II aminoacyl-tRNA synthetase family.</text>
</comment>
<dbReference type="InterPro" id="IPR012340">
    <property type="entry name" value="NA-bd_OB-fold"/>
</dbReference>
<comment type="cofactor">
    <cofactor evidence="9 10">
        <name>Mg(2+)</name>
        <dbReference type="ChEBI" id="CHEBI:18420"/>
    </cofactor>
    <text evidence="9 10">Binds 3 Mg(2+) ions per subunit.</text>
</comment>
<protein>
    <recommendedName>
        <fullName evidence="9">Lysine--tRNA ligase</fullName>
        <ecNumber evidence="9">6.1.1.6</ecNumber>
    </recommendedName>
    <alternativeName>
        <fullName evidence="9">Lysyl-tRNA synthetase</fullName>
        <shortName evidence="9">LysRS</shortName>
    </alternativeName>
</protein>
<keyword evidence="3 9" id="KW-0479">Metal-binding</keyword>
<keyword evidence="9 10" id="KW-0460">Magnesium</keyword>
<dbReference type="InterPro" id="IPR004365">
    <property type="entry name" value="NA-bd_OB_tRNA"/>
</dbReference>
<evidence type="ECO:0000256" key="6">
    <source>
        <dbReference type="ARBA" id="ARBA00022917"/>
    </source>
</evidence>
<dbReference type="Gene3D" id="3.30.930.10">
    <property type="entry name" value="Bira Bifunctional Protein, Domain 2"/>
    <property type="match status" value="1"/>
</dbReference>
<name>A0A7C1SEB5_UNCW3</name>
<comment type="caution">
    <text evidence="12">The sequence shown here is derived from an EMBL/GenBank/DDBJ whole genome shotgun (WGS) entry which is preliminary data.</text>
</comment>
<sequence length="491" mass="56686">MDEAKLPDDFEPSSQQREIRLQKLNQLRAGGILPYAYHYRRTHLSQEVIGSFEELNGKEVRVAGRVMSWRRHGRTRFAHILDGAGRLQLYFRQDVLGTENYEQLELVDIGDIIGVAGEVFRTKTGEVTVNVREWTLLSKALLPLPEKFHGLRDVEQRYRQRYVDLIVNADSRRVFELRSRIIRLIRQFLDERGFVEVETPVLQPIYGGAAARPFVTYYNVLEQEMFLRISDELYLKRLIVGGLERVYEIGKDFRNEGLDRTHNPEFTQLELYQAYADYHDMMALVEELFRFLAQSLFGSTEIEYCGQRVDFGKPWQRVRFVEALRERLGVDPLALSDEQLRTAAQTAGIEVKPGTTRAKLLDKLFSELIQDRLIAPAFVLDHPKETTPLAKPHRQDPRLVERFEPVVCGMEIGNAFSELNDPLEQRERFIEGVKRNEEFATVDEDYCTALEYGLPPTGGLGIGIDRLVMLFTNQDSIRDVILFPQLKKASG</sequence>
<dbReference type="GO" id="GO:0006430">
    <property type="term" value="P:lysyl-tRNA aminoacylation"/>
    <property type="evidence" value="ECO:0007669"/>
    <property type="project" value="UniProtKB-UniRule"/>
</dbReference>
<dbReference type="NCBIfam" id="TIGR00499">
    <property type="entry name" value="lysS_bact"/>
    <property type="match status" value="1"/>
</dbReference>
<evidence type="ECO:0000256" key="4">
    <source>
        <dbReference type="ARBA" id="ARBA00022741"/>
    </source>
</evidence>
<evidence type="ECO:0000259" key="11">
    <source>
        <dbReference type="PROSITE" id="PS50862"/>
    </source>
</evidence>
<dbReference type="EMBL" id="DSLG01000008">
    <property type="protein sequence ID" value="HEA87901.1"/>
    <property type="molecule type" value="Genomic_DNA"/>
</dbReference>
<dbReference type="EC" id="6.1.1.6" evidence="9"/>
<evidence type="ECO:0000256" key="2">
    <source>
        <dbReference type="ARBA" id="ARBA00022598"/>
    </source>
</evidence>
<reference evidence="12" key="1">
    <citation type="journal article" date="2020" name="mSystems">
        <title>Genome- and Community-Level Interaction Insights into Carbon Utilization and Element Cycling Functions of Hydrothermarchaeota in Hydrothermal Sediment.</title>
        <authorList>
            <person name="Zhou Z."/>
            <person name="Liu Y."/>
            <person name="Xu W."/>
            <person name="Pan J."/>
            <person name="Luo Z.H."/>
            <person name="Li M."/>
        </authorList>
    </citation>
    <scope>NUCLEOTIDE SEQUENCE [LARGE SCALE GENOMIC DNA]</scope>
    <source>
        <strain evidence="12">SpSt-265</strain>
        <strain evidence="13">SpSt-465</strain>
    </source>
</reference>
<comment type="subcellular location">
    <subcellularLocation>
        <location evidence="9">Cytoplasm</location>
    </subcellularLocation>
</comment>
<evidence type="ECO:0000256" key="5">
    <source>
        <dbReference type="ARBA" id="ARBA00022840"/>
    </source>
</evidence>
<dbReference type="FunFam" id="2.40.50.140:FF:000024">
    <property type="entry name" value="Lysine--tRNA ligase"/>
    <property type="match status" value="1"/>
</dbReference>
<evidence type="ECO:0000256" key="1">
    <source>
        <dbReference type="ARBA" id="ARBA00008226"/>
    </source>
</evidence>
<accession>A0A7C1SEB5</accession>
<keyword evidence="9" id="KW-0963">Cytoplasm</keyword>
<evidence type="ECO:0000256" key="9">
    <source>
        <dbReference type="HAMAP-Rule" id="MF_00252"/>
    </source>
</evidence>
<evidence type="ECO:0000313" key="12">
    <source>
        <dbReference type="EMBL" id="HEA87901.1"/>
    </source>
</evidence>
<dbReference type="Pfam" id="PF00152">
    <property type="entry name" value="tRNA-synt_2"/>
    <property type="match status" value="1"/>
</dbReference>
<dbReference type="GO" id="GO:0005524">
    <property type="term" value="F:ATP binding"/>
    <property type="evidence" value="ECO:0007669"/>
    <property type="project" value="UniProtKB-UniRule"/>
</dbReference>
<dbReference type="Pfam" id="PF01336">
    <property type="entry name" value="tRNA_anti-codon"/>
    <property type="match status" value="1"/>
</dbReference>
<keyword evidence="4 9" id="KW-0547">Nucleotide-binding</keyword>
<dbReference type="CDD" id="cd00775">
    <property type="entry name" value="LysRS_core"/>
    <property type="match status" value="1"/>
</dbReference>
<dbReference type="Gene3D" id="2.40.50.140">
    <property type="entry name" value="Nucleic acid-binding proteins"/>
    <property type="match status" value="1"/>
</dbReference>
<evidence type="ECO:0000256" key="7">
    <source>
        <dbReference type="ARBA" id="ARBA00023146"/>
    </source>
</evidence>
<comment type="catalytic activity">
    <reaction evidence="8 9 10">
        <text>tRNA(Lys) + L-lysine + ATP = L-lysyl-tRNA(Lys) + AMP + diphosphate</text>
        <dbReference type="Rhea" id="RHEA:20792"/>
        <dbReference type="Rhea" id="RHEA-COMP:9696"/>
        <dbReference type="Rhea" id="RHEA-COMP:9697"/>
        <dbReference type="ChEBI" id="CHEBI:30616"/>
        <dbReference type="ChEBI" id="CHEBI:32551"/>
        <dbReference type="ChEBI" id="CHEBI:33019"/>
        <dbReference type="ChEBI" id="CHEBI:78442"/>
        <dbReference type="ChEBI" id="CHEBI:78529"/>
        <dbReference type="ChEBI" id="CHEBI:456215"/>
        <dbReference type="EC" id="6.1.1.6"/>
    </reaction>
</comment>
<feature type="domain" description="Aminoacyl-transfer RNA synthetases class-II family profile" evidence="11">
    <location>
        <begin position="175"/>
        <end position="484"/>
    </location>
</feature>
<dbReference type="AlphaFoldDB" id="A0A7C1SEB5"/>
<dbReference type="InterPro" id="IPR006195">
    <property type="entry name" value="aa-tRNA-synth_II"/>
</dbReference>
<organism evidence="12">
    <name type="scientific">candidate division WOR-3 bacterium</name>
    <dbReference type="NCBI Taxonomy" id="2052148"/>
    <lineage>
        <taxon>Bacteria</taxon>
        <taxon>Bacteria division WOR-3</taxon>
    </lineage>
</organism>
<dbReference type="GO" id="GO:0005829">
    <property type="term" value="C:cytosol"/>
    <property type="evidence" value="ECO:0007669"/>
    <property type="project" value="TreeGrafter"/>
</dbReference>
<keyword evidence="7 9" id="KW-0030">Aminoacyl-tRNA synthetase</keyword>
<proteinExistence type="inferred from homology"/>
<dbReference type="GO" id="GO:0000287">
    <property type="term" value="F:magnesium ion binding"/>
    <property type="evidence" value="ECO:0007669"/>
    <property type="project" value="UniProtKB-UniRule"/>
</dbReference>
<feature type="binding site" evidence="9">
    <location>
        <position position="411"/>
    </location>
    <ligand>
        <name>Mg(2+)</name>
        <dbReference type="ChEBI" id="CHEBI:18420"/>
        <label>1</label>
    </ligand>
</feature>
<evidence type="ECO:0000313" key="13">
    <source>
        <dbReference type="EMBL" id="HFJ53739.1"/>
    </source>
</evidence>
<dbReference type="SUPFAM" id="SSF55681">
    <property type="entry name" value="Class II aaRS and biotin synthetases"/>
    <property type="match status" value="1"/>
</dbReference>
<dbReference type="InterPro" id="IPR004364">
    <property type="entry name" value="Aa-tRNA-synt_II"/>
</dbReference>
<dbReference type="InterPro" id="IPR002313">
    <property type="entry name" value="Lys-tRNA-ligase_II"/>
</dbReference>
<dbReference type="GO" id="GO:0000049">
    <property type="term" value="F:tRNA binding"/>
    <property type="evidence" value="ECO:0007669"/>
    <property type="project" value="TreeGrafter"/>
</dbReference>
<dbReference type="PRINTS" id="PR00982">
    <property type="entry name" value="TRNASYNTHLYS"/>
</dbReference>
<feature type="binding site" evidence="9">
    <location>
        <position position="411"/>
    </location>
    <ligand>
        <name>Mg(2+)</name>
        <dbReference type="ChEBI" id="CHEBI:18420"/>
        <label>2</label>
    </ligand>
</feature>
<dbReference type="CDD" id="cd04322">
    <property type="entry name" value="LysRS_N"/>
    <property type="match status" value="1"/>
</dbReference>